<evidence type="ECO:0000313" key="6">
    <source>
        <dbReference type="Proteomes" id="UP000265020"/>
    </source>
</evidence>
<dbReference type="OMA" id="GSHIFEC"/>
<evidence type="ECO:0000313" key="5">
    <source>
        <dbReference type="Ensembl" id="ENSCVAP00000021082.1"/>
    </source>
</evidence>
<evidence type="ECO:0000256" key="3">
    <source>
        <dbReference type="ARBA" id="ARBA00023134"/>
    </source>
</evidence>
<dbReference type="FunFam" id="3.40.50.300:FF:000366">
    <property type="entry name" value="GTPase, IMAP family member 2"/>
    <property type="match status" value="1"/>
</dbReference>
<sequence>MCCSPTEPRQPDLRMVLVGKTGVGKSATGNTILKRRAFESKLSPSSLTTVCKKEIGEFEGQTLAVVDTPGLFDTRNQEEVTREIVRCISYAAPGPHVFLVVIQLNRFTEEEQKTVKLIQTVFGEMAAVYTMVLFTHGDDLEEEEVSIEDFIHRSSPLCAFVNQCRGGHHVFNNRNREPSQVRELLRKINTMVQKNGGSFYTNDMLQKAEEAIRAETEIIQRSNPGTDPNKARRKAEEDNQFVWDAVKLGAAVGAVAEPECFHSCLCTVGPTDLMSLCNTGGFQP</sequence>
<dbReference type="AlphaFoldDB" id="A0A3Q2DNV9"/>
<organism evidence="5 6">
    <name type="scientific">Cyprinodon variegatus</name>
    <name type="common">Sheepshead minnow</name>
    <dbReference type="NCBI Taxonomy" id="28743"/>
    <lineage>
        <taxon>Eukaryota</taxon>
        <taxon>Metazoa</taxon>
        <taxon>Chordata</taxon>
        <taxon>Craniata</taxon>
        <taxon>Vertebrata</taxon>
        <taxon>Euteleostomi</taxon>
        <taxon>Actinopterygii</taxon>
        <taxon>Neopterygii</taxon>
        <taxon>Teleostei</taxon>
        <taxon>Neoteleostei</taxon>
        <taxon>Acanthomorphata</taxon>
        <taxon>Ovalentaria</taxon>
        <taxon>Atherinomorphae</taxon>
        <taxon>Cyprinodontiformes</taxon>
        <taxon>Cyprinodontidae</taxon>
        <taxon>Cyprinodon</taxon>
    </lineage>
</organism>
<reference evidence="5" key="1">
    <citation type="submission" date="2025-08" db="UniProtKB">
        <authorList>
            <consortium name="Ensembl"/>
        </authorList>
    </citation>
    <scope>IDENTIFICATION</scope>
</reference>
<dbReference type="InterPro" id="IPR006703">
    <property type="entry name" value="G_AIG1"/>
</dbReference>
<dbReference type="GeneTree" id="ENSGT01120000271858"/>
<dbReference type="PANTHER" id="PTHR10903">
    <property type="entry name" value="GTPASE, IMAP FAMILY MEMBER-RELATED"/>
    <property type="match status" value="1"/>
</dbReference>
<keyword evidence="6" id="KW-1185">Reference proteome</keyword>
<evidence type="ECO:0000256" key="1">
    <source>
        <dbReference type="ARBA" id="ARBA00008535"/>
    </source>
</evidence>
<dbReference type="PANTHER" id="PTHR10903:SF186">
    <property type="entry name" value="GTPASE IMAP FAMILY MEMBER 4-LIKE-RELATED"/>
    <property type="match status" value="1"/>
</dbReference>
<evidence type="ECO:0000256" key="2">
    <source>
        <dbReference type="ARBA" id="ARBA00022741"/>
    </source>
</evidence>
<dbReference type="STRING" id="28743.ENSCVAP00000021082"/>
<accession>A0A3Q2DNV9</accession>
<keyword evidence="2" id="KW-0547">Nucleotide-binding</keyword>
<dbReference type="InterPro" id="IPR045058">
    <property type="entry name" value="GIMA/IAN/Toc"/>
</dbReference>
<dbReference type="SUPFAM" id="SSF52540">
    <property type="entry name" value="P-loop containing nucleoside triphosphate hydrolases"/>
    <property type="match status" value="1"/>
</dbReference>
<dbReference type="Ensembl" id="ENSCVAT00000012724.1">
    <property type="protein sequence ID" value="ENSCVAP00000021082.1"/>
    <property type="gene ID" value="ENSCVAG00000002876.1"/>
</dbReference>
<dbReference type="PROSITE" id="PS51720">
    <property type="entry name" value="G_AIG1"/>
    <property type="match status" value="1"/>
</dbReference>
<keyword evidence="3" id="KW-0342">GTP-binding</keyword>
<dbReference type="InterPro" id="IPR027417">
    <property type="entry name" value="P-loop_NTPase"/>
</dbReference>
<evidence type="ECO:0000259" key="4">
    <source>
        <dbReference type="PROSITE" id="PS51720"/>
    </source>
</evidence>
<dbReference type="Proteomes" id="UP000265020">
    <property type="component" value="Unassembled WGS sequence"/>
</dbReference>
<name>A0A3Q2DNV9_CYPVA</name>
<protein>
    <recommendedName>
        <fullName evidence="4">AIG1-type G domain-containing protein</fullName>
    </recommendedName>
</protein>
<dbReference type="Gene3D" id="3.40.50.300">
    <property type="entry name" value="P-loop containing nucleotide triphosphate hydrolases"/>
    <property type="match status" value="1"/>
</dbReference>
<proteinExistence type="inferred from homology"/>
<reference evidence="5" key="2">
    <citation type="submission" date="2025-09" db="UniProtKB">
        <authorList>
            <consortium name="Ensembl"/>
        </authorList>
    </citation>
    <scope>IDENTIFICATION</scope>
</reference>
<dbReference type="CDD" id="cd01852">
    <property type="entry name" value="AIG1"/>
    <property type="match status" value="1"/>
</dbReference>
<dbReference type="Pfam" id="PF04548">
    <property type="entry name" value="AIG1"/>
    <property type="match status" value="1"/>
</dbReference>
<comment type="similarity">
    <text evidence="1">Belongs to the TRAFAC class TrmE-Era-EngA-EngB-Septin-like GTPase superfamily. AIG1/Toc34/Toc159-like paraseptin GTPase family. IAN subfamily.</text>
</comment>
<dbReference type="GO" id="GO:0005525">
    <property type="term" value="F:GTP binding"/>
    <property type="evidence" value="ECO:0007669"/>
    <property type="project" value="UniProtKB-KW"/>
</dbReference>
<feature type="domain" description="AIG1-type G" evidence="4">
    <location>
        <begin position="10"/>
        <end position="209"/>
    </location>
</feature>